<protein>
    <submittedName>
        <fullName evidence="1">Uncharacterized protein</fullName>
    </submittedName>
</protein>
<evidence type="ECO:0000313" key="2">
    <source>
        <dbReference type="Proteomes" id="UP000654345"/>
    </source>
</evidence>
<reference evidence="1 2" key="1">
    <citation type="journal article" date="2021" name="Int. J. Syst. Evol. Microbiol.">
        <title>Reticulibacter mediterranei gen. nov., sp. nov., within the new family Reticulibacteraceae fam. nov., and Ktedonospora formicarum gen. nov., sp. nov., Ktedonobacter robiniae sp. nov., Dictyobacter formicarum sp. nov. and Dictyobacter arantiisoli sp. nov., belonging to the class Ktedonobacteria.</title>
        <authorList>
            <person name="Yabe S."/>
            <person name="Zheng Y."/>
            <person name="Wang C.M."/>
            <person name="Sakai Y."/>
            <person name="Abe K."/>
            <person name="Yokota A."/>
            <person name="Donadio S."/>
            <person name="Cavaletti L."/>
            <person name="Monciardini P."/>
        </authorList>
    </citation>
    <scope>NUCLEOTIDE SEQUENCE [LARGE SCALE GENOMIC DNA]</scope>
    <source>
        <strain evidence="1 2">SOSP1-30</strain>
    </source>
</reference>
<organism evidence="1 2">
    <name type="scientific">Ktedonobacter robiniae</name>
    <dbReference type="NCBI Taxonomy" id="2778365"/>
    <lineage>
        <taxon>Bacteria</taxon>
        <taxon>Bacillati</taxon>
        <taxon>Chloroflexota</taxon>
        <taxon>Ktedonobacteria</taxon>
        <taxon>Ktedonobacterales</taxon>
        <taxon>Ktedonobacteraceae</taxon>
        <taxon>Ktedonobacter</taxon>
    </lineage>
</organism>
<name>A0ABQ3UXT2_9CHLR</name>
<sequence>MPGELENDLHIWIASKRHGTLYSFLHAQTLLHQEAQVDLLCAFKWRYNWQTKLYEGFGELGALFMLLEQRGIIRLSLPLTLDVDAKGLAGAGWSEQNQGVYRRKAEGRL</sequence>
<gene>
    <name evidence="1" type="ORF">KSB_59700</name>
</gene>
<proteinExistence type="predicted"/>
<dbReference type="EMBL" id="BNJG01000002">
    <property type="protein sequence ID" value="GHO57495.1"/>
    <property type="molecule type" value="Genomic_DNA"/>
</dbReference>
<keyword evidence="2" id="KW-1185">Reference proteome</keyword>
<evidence type="ECO:0000313" key="1">
    <source>
        <dbReference type="EMBL" id="GHO57495.1"/>
    </source>
</evidence>
<comment type="caution">
    <text evidence="1">The sequence shown here is derived from an EMBL/GenBank/DDBJ whole genome shotgun (WGS) entry which is preliminary data.</text>
</comment>
<dbReference type="Proteomes" id="UP000654345">
    <property type="component" value="Unassembled WGS sequence"/>
</dbReference>
<accession>A0ABQ3UXT2</accession>